<dbReference type="GO" id="GO:0008137">
    <property type="term" value="F:NADH dehydrogenase (ubiquinone) activity"/>
    <property type="evidence" value="ECO:0007669"/>
    <property type="project" value="InterPro"/>
</dbReference>
<dbReference type="InterPro" id="IPR037232">
    <property type="entry name" value="NADH_quin_OxRdtase_su_C/D-like"/>
</dbReference>
<keyword evidence="3" id="KW-1185">Reference proteome</keyword>
<dbReference type="OrthoDB" id="528621at2759"/>
<protein>
    <submittedName>
        <fullName evidence="2">NADH dehydrogenase [ubiquinone] iron-sulfur protein 3</fullName>
    </submittedName>
</protein>
<comment type="caution">
    <text evidence="2">The sequence shown here is derived from an EMBL/GenBank/DDBJ whole genome shotgun (WGS) entry which is preliminary data.</text>
</comment>
<gene>
    <name evidence="2" type="ORF">PHJA_001686800</name>
</gene>
<keyword evidence="2" id="KW-0830">Ubiquinone</keyword>
<evidence type="ECO:0000313" key="2">
    <source>
        <dbReference type="EMBL" id="GFP95425.1"/>
    </source>
</evidence>
<evidence type="ECO:0000313" key="3">
    <source>
        <dbReference type="Proteomes" id="UP000653305"/>
    </source>
</evidence>
<dbReference type="AlphaFoldDB" id="A0A830CK11"/>
<feature type="domain" description="NADH:ubiquinone oxidoreductase 30kDa subunit" evidence="1">
    <location>
        <begin position="5"/>
        <end position="55"/>
    </location>
</feature>
<organism evidence="2 3">
    <name type="scientific">Phtheirospermum japonicum</name>
    <dbReference type="NCBI Taxonomy" id="374723"/>
    <lineage>
        <taxon>Eukaryota</taxon>
        <taxon>Viridiplantae</taxon>
        <taxon>Streptophyta</taxon>
        <taxon>Embryophyta</taxon>
        <taxon>Tracheophyta</taxon>
        <taxon>Spermatophyta</taxon>
        <taxon>Magnoliopsida</taxon>
        <taxon>eudicotyledons</taxon>
        <taxon>Gunneridae</taxon>
        <taxon>Pentapetalae</taxon>
        <taxon>asterids</taxon>
        <taxon>lamiids</taxon>
        <taxon>Lamiales</taxon>
        <taxon>Orobanchaceae</taxon>
        <taxon>Orobanchaceae incertae sedis</taxon>
        <taxon>Phtheirospermum</taxon>
    </lineage>
</organism>
<sequence>MKLHTYSRIRVKSSADEVTQIYLVVSPFPSVDRVDTETWDMFSVSSMNHQGLRRI</sequence>
<evidence type="ECO:0000259" key="1">
    <source>
        <dbReference type="Pfam" id="PF00329"/>
    </source>
</evidence>
<proteinExistence type="predicted"/>
<dbReference type="SUPFAM" id="SSF143243">
    <property type="entry name" value="Nqo5-like"/>
    <property type="match status" value="1"/>
</dbReference>
<accession>A0A830CK11</accession>
<dbReference type="EMBL" id="BMAC01000387">
    <property type="protein sequence ID" value="GFP95425.1"/>
    <property type="molecule type" value="Genomic_DNA"/>
</dbReference>
<name>A0A830CK11_9LAMI</name>
<dbReference type="Pfam" id="PF00329">
    <property type="entry name" value="Complex1_30kDa"/>
    <property type="match status" value="1"/>
</dbReference>
<reference evidence="2" key="1">
    <citation type="submission" date="2020-07" db="EMBL/GenBank/DDBJ databases">
        <title>Ethylene signaling mediates host invasion by parasitic plants.</title>
        <authorList>
            <person name="Yoshida S."/>
        </authorList>
    </citation>
    <scope>NUCLEOTIDE SEQUENCE</scope>
    <source>
        <strain evidence="2">Okayama</strain>
    </source>
</reference>
<dbReference type="InterPro" id="IPR001268">
    <property type="entry name" value="NADH_UbQ_OxRdtase_30kDa_su"/>
</dbReference>
<dbReference type="Proteomes" id="UP000653305">
    <property type="component" value="Unassembled WGS sequence"/>
</dbReference>